<dbReference type="AlphaFoldDB" id="A0A2Z6ILD7"/>
<sequence length="142" mass="15467">MFKKILLATDGSEASEAAVASAFSLAREYELVLQVITVVDIYGAYYATPESIRFLWQEGQSLLDKLVQRAAEVEVTIETHLLETDVGGKHISDILLAEIARQQADLIILGSHGRRGITKFLMGSVALAICQSAPCSVFIARN</sequence>
<dbReference type="PRINTS" id="PR01438">
    <property type="entry name" value="UNVRSLSTRESS"/>
</dbReference>
<proteinExistence type="inferred from homology"/>
<comment type="similarity">
    <text evidence="1">Belongs to the universal stress protein A family.</text>
</comment>
<dbReference type="PANTHER" id="PTHR46268">
    <property type="entry name" value="STRESS RESPONSE PROTEIN NHAX"/>
    <property type="match status" value="1"/>
</dbReference>
<dbReference type="InterPro" id="IPR006015">
    <property type="entry name" value="Universal_stress_UspA"/>
</dbReference>
<dbReference type="Proteomes" id="UP000280188">
    <property type="component" value="Chromosome"/>
</dbReference>
<evidence type="ECO:0000256" key="1">
    <source>
        <dbReference type="ARBA" id="ARBA00008791"/>
    </source>
</evidence>
<accession>A0A2Z6ILD7</accession>
<organism evidence="2 3">
    <name type="scientific">Acidithiobacillus ferridurans</name>
    <dbReference type="NCBI Taxonomy" id="1232575"/>
    <lineage>
        <taxon>Bacteria</taxon>
        <taxon>Pseudomonadati</taxon>
        <taxon>Pseudomonadota</taxon>
        <taxon>Acidithiobacillia</taxon>
        <taxon>Acidithiobacillales</taxon>
        <taxon>Acidithiobacillaceae</taxon>
        <taxon>Acidithiobacillus</taxon>
    </lineage>
</organism>
<dbReference type="Gene3D" id="3.40.50.620">
    <property type="entry name" value="HUPs"/>
    <property type="match status" value="1"/>
</dbReference>
<gene>
    <name evidence="2" type="ORF">AFERRID_27260</name>
</gene>
<dbReference type="RefSeq" id="WP_126605487.1">
    <property type="nucleotide sequence ID" value="NZ_AP018795.1"/>
</dbReference>
<dbReference type="InterPro" id="IPR006016">
    <property type="entry name" value="UspA"/>
</dbReference>
<evidence type="ECO:0000313" key="2">
    <source>
        <dbReference type="EMBL" id="BBF66508.1"/>
    </source>
</evidence>
<reference evidence="2 3" key="1">
    <citation type="journal article" date="2018" name="Microbiol. Resour. Announc.">
        <title>Complete Genome Sequence of Acidithiobacillus ferridurans JCM 18981.</title>
        <authorList>
            <person name="Miyauchi T."/>
            <person name="Kouzuma A."/>
            <person name="Abe T."/>
            <person name="Watanabe K."/>
        </authorList>
    </citation>
    <scope>NUCLEOTIDE SEQUENCE [LARGE SCALE GENOMIC DNA]</scope>
    <source>
        <strain evidence="3">ATCC 33020 / DSM 29468 / JCM 18981 / 11Fe</strain>
    </source>
</reference>
<dbReference type="CDD" id="cd00293">
    <property type="entry name" value="USP-like"/>
    <property type="match status" value="1"/>
</dbReference>
<dbReference type="SUPFAM" id="SSF52402">
    <property type="entry name" value="Adenine nucleotide alpha hydrolases-like"/>
    <property type="match status" value="1"/>
</dbReference>
<dbReference type="InterPro" id="IPR014729">
    <property type="entry name" value="Rossmann-like_a/b/a_fold"/>
</dbReference>
<dbReference type="KEGG" id="afj:AFERRID_27260"/>
<dbReference type="Pfam" id="PF00582">
    <property type="entry name" value="Usp"/>
    <property type="match status" value="1"/>
</dbReference>
<protein>
    <submittedName>
        <fullName evidence="2">Universal stress protein</fullName>
    </submittedName>
</protein>
<name>A0A2Z6ILD7_ACIFI</name>
<evidence type="ECO:0000313" key="3">
    <source>
        <dbReference type="Proteomes" id="UP000280188"/>
    </source>
</evidence>
<dbReference type="EMBL" id="AP018795">
    <property type="protein sequence ID" value="BBF66508.1"/>
    <property type="molecule type" value="Genomic_DNA"/>
</dbReference>
<keyword evidence="3" id="KW-1185">Reference proteome</keyword>
<dbReference type="PANTHER" id="PTHR46268:SF6">
    <property type="entry name" value="UNIVERSAL STRESS PROTEIN UP12"/>
    <property type="match status" value="1"/>
</dbReference>